<dbReference type="PANTHER" id="PTHR13604">
    <property type="entry name" value="DC12-RELATED"/>
    <property type="match status" value="1"/>
</dbReference>
<dbReference type="GO" id="GO:0016829">
    <property type="term" value="F:lyase activity"/>
    <property type="evidence" value="ECO:0007669"/>
    <property type="project" value="UniProtKB-KW"/>
</dbReference>
<dbReference type="SUPFAM" id="SSF143081">
    <property type="entry name" value="BB1717-like"/>
    <property type="match status" value="1"/>
</dbReference>
<sequence>MCGRFTLTVSPAELLEVLGVPSATAQEFTPRFNVSPGQDILMIVQEKGPTVRMAHWGLLPRWAKDIRIGYSMINARAETLREKPAFKDLLLSQRCLIPADGFYEWRQAGKSKIPYHFSLQSRNVFAFAGLWSSWWSPTGETIHSCTIITTKPNELVSSVHDRMPVILPIEKCPIWLDPGLPKDYPFSNLWGPFPAGEMEMVEVSTMVNSSREDRPEMAEPITQLTLF</sequence>
<comment type="similarity">
    <text evidence="1 8">Belongs to the SOS response-associated peptidase family.</text>
</comment>
<organism evidence="9 10">
    <name type="scientific">Heliobacterium mobile</name>
    <name type="common">Heliobacillus mobilis</name>
    <dbReference type="NCBI Taxonomy" id="28064"/>
    <lineage>
        <taxon>Bacteria</taxon>
        <taxon>Bacillati</taxon>
        <taxon>Bacillota</taxon>
        <taxon>Clostridia</taxon>
        <taxon>Eubacteriales</taxon>
        <taxon>Heliobacteriaceae</taxon>
        <taxon>Heliobacterium</taxon>
    </lineage>
</organism>
<keyword evidence="10" id="KW-1185">Reference proteome</keyword>
<dbReference type="GO" id="GO:0106300">
    <property type="term" value="P:protein-DNA covalent cross-linking repair"/>
    <property type="evidence" value="ECO:0007669"/>
    <property type="project" value="InterPro"/>
</dbReference>
<comment type="caution">
    <text evidence="9">The sequence shown here is derived from an EMBL/GenBank/DDBJ whole genome shotgun (WGS) entry which is preliminary data.</text>
</comment>
<keyword evidence="6" id="KW-0238">DNA-binding</keyword>
<keyword evidence="4 8" id="KW-0378">Hydrolase</keyword>
<accession>A0A6I3SK40</accession>
<gene>
    <name evidence="9" type="ORF">GJ688_09095</name>
</gene>
<protein>
    <recommendedName>
        <fullName evidence="8">Abasic site processing protein</fullName>
        <ecNumber evidence="8">3.4.-.-</ecNumber>
    </recommendedName>
</protein>
<dbReference type="EMBL" id="WNKU01000008">
    <property type="protein sequence ID" value="MTV49135.1"/>
    <property type="molecule type" value="Genomic_DNA"/>
</dbReference>
<keyword evidence="2 8" id="KW-0645">Protease</keyword>
<evidence type="ECO:0000256" key="2">
    <source>
        <dbReference type="ARBA" id="ARBA00022670"/>
    </source>
</evidence>
<dbReference type="AlphaFoldDB" id="A0A6I3SK40"/>
<evidence type="ECO:0000256" key="1">
    <source>
        <dbReference type="ARBA" id="ARBA00008136"/>
    </source>
</evidence>
<keyword evidence="3" id="KW-0227">DNA damage</keyword>
<proteinExistence type="inferred from homology"/>
<evidence type="ECO:0000313" key="10">
    <source>
        <dbReference type="Proteomes" id="UP000430670"/>
    </source>
</evidence>
<dbReference type="OrthoDB" id="9782620at2"/>
<dbReference type="PANTHER" id="PTHR13604:SF0">
    <property type="entry name" value="ABASIC SITE PROCESSING PROTEIN HMCES"/>
    <property type="match status" value="1"/>
</dbReference>
<dbReference type="GO" id="GO:0003697">
    <property type="term" value="F:single-stranded DNA binding"/>
    <property type="evidence" value="ECO:0007669"/>
    <property type="project" value="InterPro"/>
</dbReference>
<evidence type="ECO:0000256" key="3">
    <source>
        <dbReference type="ARBA" id="ARBA00022763"/>
    </source>
</evidence>
<dbReference type="Gene3D" id="3.90.1680.10">
    <property type="entry name" value="SOS response associated peptidase-like"/>
    <property type="match status" value="1"/>
</dbReference>
<evidence type="ECO:0000256" key="4">
    <source>
        <dbReference type="ARBA" id="ARBA00022801"/>
    </source>
</evidence>
<reference evidence="9 10" key="1">
    <citation type="submission" date="2019-11" db="EMBL/GenBank/DDBJ databases">
        <title>Whole-genome sequence of a the green, strictly anaerobic photosynthetic bacterium Heliobacillus mobilis DSM 6151.</title>
        <authorList>
            <person name="Kyndt J.A."/>
            <person name="Meyer T.E."/>
        </authorList>
    </citation>
    <scope>NUCLEOTIDE SEQUENCE [LARGE SCALE GENOMIC DNA]</scope>
    <source>
        <strain evidence="9 10">DSM 6151</strain>
    </source>
</reference>
<dbReference type="GO" id="GO:0006508">
    <property type="term" value="P:proteolysis"/>
    <property type="evidence" value="ECO:0007669"/>
    <property type="project" value="UniProtKB-KW"/>
</dbReference>
<evidence type="ECO:0000256" key="7">
    <source>
        <dbReference type="ARBA" id="ARBA00023239"/>
    </source>
</evidence>
<dbReference type="InterPro" id="IPR036590">
    <property type="entry name" value="SRAP-like"/>
</dbReference>
<dbReference type="InterPro" id="IPR003738">
    <property type="entry name" value="SRAP"/>
</dbReference>
<dbReference type="Pfam" id="PF02586">
    <property type="entry name" value="SRAP"/>
    <property type="match status" value="1"/>
</dbReference>
<evidence type="ECO:0000256" key="8">
    <source>
        <dbReference type="RuleBase" id="RU364100"/>
    </source>
</evidence>
<evidence type="ECO:0000313" key="9">
    <source>
        <dbReference type="EMBL" id="MTV49135.1"/>
    </source>
</evidence>
<evidence type="ECO:0000256" key="6">
    <source>
        <dbReference type="ARBA" id="ARBA00023125"/>
    </source>
</evidence>
<name>A0A6I3SK40_HELMO</name>
<dbReference type="Proteomes" id="UP000430670">
    <property type="component" value="Unassembled WGS sequence"/>
</dbReference>
<dbReference type="EC" id="3.4.-.-" evidence="8"/>
<dbReference type="RefSeq" id="WP_155476233.1">
    <property type="nucleotide sequence ID" value="NZ_WNKU01000008.1"/>
</dbReference>
<dbReference type="GO" id="GO:0008233">
    <property type="term" value="F:peptidase activity"/>
    <property type="evidence" value="ECO:0007669"/>
    <property type="project" value="UniProtKB-KW"/>
</dbReference>
<evidence type="ECO:0000256" key="5">
    <source>
        <dbReference type="ARBA" id="ARBA00023124"/>
    </source>
</evidence>
<keyword evidence="5" id="KW-0190">Covalent protein-DNA linkage</keyword>
<keyword evidence="7" id="KW-0456">Lyase</keyword>